<dbReference type="OrthoDB" id="2966081at2759"/>
<dbReference type="Proteomes" id="UP000219338">
    <property type="component" value="Unassembled WGS sequence"/>
</dbReference>
<organism evidence="1 2">
    <name type="scientific">Armillaria ostoyae</name>
    <name type="common">Armillaria root rot fungus</name>
    <dbReference type="NCBI Taxonomy" id="47428"/>
    <lineage>
        <taxon>Eukaryota</taxon>
        <taxon>Fungi</taxon>
        <taxon>Dikarya</taxon>
        <taxon>Basidiomycota</taxon>
        <taxon>Agaricomycotina</taxon>
        <taxon>Agaricomycetes</taxon>
        <taxon>Agaricomycetidae</taxon>
        <taxon>Agaricales</taxon>
        <taxon>Marasmiineae</taxon>
        <taxon>Physalacriaceae</taxon>
        <taxon>Armillaria</taxon>
    </lineage>
</organism>
<gene>
    <name evidence="1" type="ORF">ARMOST_12158</name>
</gene>
<evidence type="ECO:0000313" key="2">
    <source>
        <dbReference type="Proteomes" id="UP000219338"/>
    </source>
</evidence>
<protein>
    <recommendedName>
        <fullName evidence="3">Heterokaryon incompatibility domain-containing protein</fullName>
    </recommendedName>
</protein>
<evidence type="ECO:0008006" key="3">
    <source>
        <dbReference type="Google" id="ProtNLM"/>
    </source>
</evidence>
<dbReference type="AlphaFoldDB" id="A0A284RJ43"/>
<proteinExistence type="predicted"/>
<name>A0A284RJ43_ARMOS</name>
<reference evidence="2" key="1">
    <citation type="journal article" date="2017" name="Nat. Ecol. Evol.">
        <title>Genome expansion and lineage-specific genetic innovations in the forest pathogenic fungi Armillaria.</title>
        <authorList>
            <person name="Sipos G."/>
            <person name="Prasanna A.N."/>
            <person name="Walter M.C."/>
            <person name="O'Connor E."/>
            <person name="Balint B."/>
            <person name="Krizsan K."/>
            <person name="Kiss B."/>
            <person name="Hess J."/>
            <person name="Varga T."/>
            <person name="Slot J."/>
            <person name="Riley R."/>
            <person name="Boka B."/>
            <person name="Rigling D."/>
            <person name="Barry K."/>
            <person name="Lee J."/>
            <person name="Mihaltcheva S."/>
            <person name="LaButti K."/>
            <person name="Lipzen A."/>
            <person name="Waldron R."/>
            <person name="Moloney N.M."/>
            <person name="Sperisen C."/>
            <person name="Kredics L."/>
            <person name="Vagvoelgyi C."/>
            <person name="Patrignani A."/>
            <person name="Fitzpatrick D."/>
            <person name="Nagy I."/>
            <person name="Doyle S."/>
            <person name="Anderson J.B."/>
            <person name="Grigoriev I.V."/>
            <person name="Gueldener U."/>
            <person name="Muensterkoetter M."/>
            <person name="Nagy L.G."/>
        </authorList>
    </citation>
    <scope>NUCLEOTIDE SEQUENCE [LARGE SCALE GENOMIC DNA]</scope>
    <source>
        <strain evidence="2">C18/9</strain>
    </source>
</reference>
<accession>A0A284RJ43</accession>
<dbReference type="EMBL" id="FUEG01000009">
    <property type="protein sequence ID" value="SJL08788.1"/>
    <property type="molecule type" value="Genomic_DNA"/>
</dbReference>
<keyword evidence="2" id="KW-1185">Reference proteome</keyword>
<sequence>MGGQTNSSGRDKWRFPYGRDGYSRYQYTGSLDPEAEERRKRAIAFGRLPEVTISAQTEIGQAELSVIAPLQRKYTSKEPVISSSLANTPCDTLGILGLLEQLNTTLGTSYTLHSQVLSDLLENCIARDYDFGTAYAFLRPIWFKDWRTIQDGLGIREEQERVERQKALIGNQIVNPRIPPRRVWDLYSNRVVPWWWIVWTNKNQHPPVVPISHAWMDEADCANVETLINGFEWPVPIPKDTDLNLIRIELMNLGAEYAWLDVLCLRQMGGRSEDLHAEEWKLDGPTIGSVYVGRRVVCYLNGLGRPLRLKTGYFDNERCWFKRAWTLQEVGRTRIIAGDTPGGPLHAKPIDEYGNYETGILTRFHRQLGSLDHVSLPTFVVLAEMQNRVSVYPADKIAGLAHIFKSSGIPAYYEIQVLEDAWTALVNRMHPRFRAHVFFLYPRPGDTCKRWRLSWNQVTTTPLPVDCDCVAEVYRDEVADDDWCEVRCIEQGFVRGLGGEDVNRRGELMVKGQDGIKHVFNVIATHQCPIPEGTYTLLGSDPYYRSQSQRWVVGRRLPEQRFEKISVFAITDLAEVDRLMQLGVDEETTYHLV</sequence>
<evidence type="ECO:0000313" key="1">
    <source>
        <dbReference type="EMBL" id="SJL08788.1"/>
    </source>
</evidence>